<dbReference type="Gene3D" id="3.80.10.10">
    <property type="entry name" value="Ribonuclease Inhibitor"/>
    <property type="match status" value="1"/>
</dbReference>
<proteinExistence type="predicted"/>
<dbReference type="EMBL" id="JADNYJ010000071">
    <property type="protein sequence ID" value="KAF8891611.1"/>
    <property type="molecule type" value="Genomic_DNA"/>
</dbReference>
<name>A0A9P5NHD4_GYMJU</name>
<evidence type="ECO:0000313" key="1">
    <source>
        <dbReference type="EMBL" id="KAF8891611.1"/>
    </source>
</evidence>
<accession>A0A9P5NHD4</accession>
<gene>
    <name evidence="1" type="ORF">CPB84DRAFT_1374371</name>
</gene>
<dbReference type="InterPro" id="IPR032675">
    <property type="entry name" value="LRR_dom_sf"/>
</dbReference>
<dbReference type="SUPFAM" id="SSF52047">
    <property type="entry name" value="RNI-like"/>
    <property type="match status" value="1"/>
</dbReference>
<protein>
    <submittedName>
        <fullName evidence="1">Uncharacterized protein</fullName>
    </submittedName>
</protein>
<sequence>MLVNQHSSRWEKLSLELPGAYISKFKGTSQSTETSILRSLHLSSPDQEGAFAMDNVVPKPTSVRLYNRIFKSDTISWEDVAKAEIHYALLHECLELLEVAPKLRDVELSAVSSASASFFPLPTTVITRPSLRVLDIHFDDVVAGLGFFDKVNLPSLEKLDINMSGEQLPVIPMLSFLRHSSCSLKEFNAAEFEYESEELLALLEAMPSLERLTLMPSLEMKIGPNDILDLLAQTATTDSNSNNDNPEEQDDEFKFLPCLQSFVFESSQNVNWSLVRHAFGHPDTFDRRPLYTIHFRFPPAVFHSLESVIEKEAIPDIVEVLRAGFDLKAMSSNADVDLIGMAIDHYSILDGMPAPIF</sequence>
<evidence type="ECO:0000313" key="2">
    <source>
        <dbReference type="Proteomes" id="UP000724874"/>
    </source>
</evidence>
<reference evidence="1" key="1">
    <citation type="submission" date="2020-11" db="EMBL/GenBank/DDBJ databases">
        <authorList>
            <consortium name="DOE Joint Genome Institute"/>
            <person name="Ahrendt S."/>
            <person name="Riley R."/>
            <person name="Andreopoulos W."/>
            <person name="LaButti K."/>
            <person name="Pangilinan J."/>
            <person name="Ruiz-duenas F.J."/>
            <person name="Barrasa J.M."/>
            <person name="Sanchez-Garcia M."/>
            <person name="Camarero S."/>
            <person name="Miyauchi S."/>
            <person name="Serrano A."/>
            <person name="Linde D."/>
            <person name="Babiker R."/>
            <person name="Drula E."/>
            <person name="Ayuso-Fernandez I."/>
            <person name="Pacheco R."/>
            <person name="Padilla G."/>
            <person name="Ferreira P."/>
            <person name="Barriuso J."/>
            <person name="Kellner H."/>
            <person name="Castanera R."/>
            <person name="Alfaro M."/>
            <person name="Ramirez L."/>
            <person name="Pisabarro A.G."/>
            <person name="Kuo A."/>
            <person name="Tritt A."/>
            <person name="Lipzen A."/>
            <person name="He G."/>
            <person name="Yan M."/>
            <person name="Ng V."/>
            <person name="Cullen D."/>
            <person name="Martin F."/>
            <person name="Rosso M.-N."/>
            <person name="Henrissat B."/>
            <person name="Hibbett D."/>
            <person name="Martinez A.T."/>
            <person name="Grigoriev I.V."/>
        </authorList>
    </citation>
    <scope>NUCLEOTIDE SEQUENCE</scope>
    <source>
        <strain evidence="1">AH 44721</strain>
    </source>
</reference>
<organism evidence="1 2">
    <name type="scientific">Gymnopilus junonius</name>
    <name type="common">Spectacular rustgill mushroom</name>
    <name type="synonym">Gymnopilus spectabilis subsp. junonius</name>
    <dbReference type="NCBI Taxonomy" id="109634"/>
    <lineage>
        <taxon>Eukaryota</taxon>
        <taxon>Fungi</taxon>
        <taxon>Dikarya</taxon>
        <taxon>Basidiomycota</taxon>
        <taxon>Agaricomycotina</taxon>
        <taxon>Agaricomycetes</taxon>
        <taxon>Agaricomycetidae</taxon>
        <taxon>Agaricales</taxon>
        <taxon>Agaricineae</taxon>
        <taxon>Hymenogastraceae</taxon>
        <taxon>Gymnopilus</taxon>
    </lineage>
</organism>
<dbReference type="Proteomes" id="UP000724874">
    <property type="component" value="Unassembled WGS sequence"/>
</dbReference>
<keyword evidence="2" id="KW-1185">Reference proteome</keyword>
<comment type="caution">
    <text evidence="1">The sequence shown here is derived from an EMBL/GenBank/DDBJ whole genome shotgun (WGS) entry which is preliminary data.</text>
</comment>
<dbReference type="AlphaFoldDB" id="A0A9P5NHD4"/>